<dbReference type="Pfam" id="PF04117">
    <property type="entry name" value="Mpv17_PMP22"/>
    <property type="match status" value="1"/>
</dbReference>
<keyword evidence="4 6" id="KW-1133">Transmembrane helix</keyword>
<feature type="transmembrane region" description="Helical" evidence="6">
    <location>
        <begin position="144"/>
        <end position="164"/>
    </location>
</feature>
<dbReference type="AlphaFoldDB" id="A0AAV0AZ45"/>
<evidence type="ECO:0000313" key="8">
    <source>
        <dbReference type="Proteomes" id="UP001153365"/>
    </source>
</evidence>
<gene>
    <name evidence="7" type="ORF">PPACK8108_LOCUS9818</name>
</gene>
<evidence type="ECO:0000256" key="1">
    <source>
        <dbReference type="ARBA" id="ARBA00004141"/>
    </source>
</evidence>
<dbReference type="GO" id="GO:0016020">
    <property type="term" value="C:membrane"/>
    <property type="evidence" value="ECO:0007669"/>
    <property type="project" value="UniProtKB-SubCell"/>
</dbReference>
<accession>A0AAV0AZ45</accession>
<evidence type="ECO:0000256" key="3">
    <source>
        <dbReference type="ARBA" id="ARBA00022692"/>
    </source>
</evidence>
<protein>
    <submittedName>
        <fullName evidence="7">Uncharacterized protein</fullName>
    </submittedName>
</protein>
<dbReference type="EMBL" id="CALTRL010002153">
    <property type="protein sequence ID" value="CAH7674884.1"/>
    <property type="molecule type" value="Genomic_DNA"/>
</dbReference>
<keyword evidence="5 6" id="KW-0472">Membrane</keyword>
<evidence type="ECO:0000313" key="7">
    <source>
        <dbReference type="EMBL" id="CAH7674884.1"/>
    </source>
</evidence>
<dbReference type="PANTHER" id="PTHR11266">
    <property type="entry name" value="PEROXISOMAL MEMBRANE PROTEIN 2, PXMP2 MPV17"/>
    <property type="match status" value="1"/>
</dbReference>
<evidence type="ECO:0000256" key="6">
    <source>
        <dbReference type="RuleBase" id="RU363053"/>
    </source>
</evidence>
<dbReference type="Proteomes" id="UP001153365">
    <property type="component" value="Unassembled WGS sequence"/>
</dbReference>
<reference evidence="7" key="1">
    <citation type="submission" date="2022-06" db="EMBL/GenBank/DDBJ databases">
        <authorList>
            <consortium name="SYNGENTA / RWTH Aachen University"/>
        </authorList>
    </citation>
    <scope>NUCLEOTIDE SEQUENCE</scope>
</reference>
<keyword evidence="3 6" id="KW-0812">Transmembrane</keyword>
<organism evidence="7 8">
    <name type="scientific">Phakopsora pachyrhizi</name>
    <name type="common">Asian soybean rust disease fungus</name>
    <dbReference type="NCBI Taxonomy" id="170000"/>
    <lineage>
        <taxon>Eukaryota</taxon>
        <taxon>Fungi</taxon>
        <taxon>Dikarya</taxon>
        <taxon>Basidiomycota</taxon>
        <taxon>Pucciniomycotina</taxon>
        <taxon>Pucciniomycetes</taxon>
        <taxon>Pucciniales</taxon>
        <taxon>Phakopsoraceae</taxon>
        <taxon>Phakopsora</taxon>
    </lineage>
</organism>
<evidence type="ECO:0000256" key="5">
    <source>
        <dbReference type="ARBA" id="ARBA00023136"/>
    </source>
</evidence>
<comment type="caution">
    <text evidence="7">The sequence shown here is derived from an EMBL/GenBank/DDBJ whole genome shotgun (WGS) entry which is preliminary data.</text>
</comment>
<dbReference type="InterPro" id="IPR007248">
    <property type="entry name" value="Mpv17_PMP22"/>
</dbReference>
<sequence length="223" mass="25666">MSRMFRPIIYYYDRSFRSHPGLTLAIANAFCSIIGDTAAQLIPTLTSDPSQKLSFDFFRLLRYFLYGLNMGPISGKWNEFLEWTFPQKPKSRTNSIKEKSIELIEIGTSANDQSTNQSLSDGSDHHPSHPKLLTILKMVATDQLVMAPISLIIFLGFMGFTEGLRLEEIYERIDRLFYKLLIANWKCWPIIQLINFRFMPLKLRVPFGACCGIVWTIFLSYAS</sequence>
<comment type="similarity">
    <text evidence="2 6">Belongs to the peroxisomal membrane protein PXMP2/4 family.</text>
</comment>
<feature type="transmembrane region" description="Helical" evidence="6">
    <location>
        <begin position="205"/>
        <end position="222"/>
    </location>
</feature>
<dbReference type="GO" id="GO:0005739">
    <property type="term" value="C:mitochondrion"/>
    <property type="evidence" value="ECO:0007669"/>
    <property type="project" value="TreeGrafter"/>
</dbReference>
<comment type="subcellular location">
    <subcellularLocation>
        <location evidence="1">Membrane</location>
        <topology evidence="1">Multi-pass membrane protein</topology>
    </subcellularLocation>
</comment>
<evidence type="ECO:0000256" key="4">
    <source>
        <dbReference type="ARBA" id="ARBA00022989"/>
    </source>
</evidence>
<feature type="non-terminal residue" evidence="7">
    <location>
        <position position="223"/>
    </location>
</feature>
<feature type="transmembrane region" description="Helical" evidence="6">
    <location>
        <begin position="21"/>
        <end position="42"/>
    </location>
</feature>
<proteinExistence type="inferred from homology"/>
<keyword evidence="8" id="KW-1185">Reference proteome</keyword>
<name>A0AAV0AZ45_PHAPC</name>
<dbReference type="PANTHER" id="PTHR11266:SF50">
    <property type="entry name" value="VACUOLAR MEMBRANE PROTEIN YOR292C"/>
    <property type="match status" value="1"/>
</dbReference>
<evidence type="ECO:0000256" key="2">
    <source>
        <dbReference type="ARBA" id="ARBA00006824"/>
    </source>
</evidence>